<dbReference type="InterPro" id="IPR019206">
    <property type="entry name" value="DUF2085_TM"/>
</dbReference>
<dbReference type="EMBL" id="LS483487">
    <property type="protein sequence ID" value="SQJ10860.1"/>
    <property type="molecule type" value="Genomic_DNA"/>
</dbReference>
<evidence type="ECO:0000313" key="3">
    <source>
        <dbReference type="Proteomes" id="UP000249008"/>
    </source>
</evidence>
<gene>
    <name evidence="2" type="ORF">NCTC12112_02492</name>
</gene>
<organism evidence="2 3">
    <name type="scientific">Fusobacterium ulcerans</name>
    <dbReference type="NCBI Taxonomy" id="861"/>
    <lineage>
        <taxon>Bacteria</taxon>
        <taxon>Fusobacteriati</taxon>
        <taxon>Fusobacteriota</taxon>
        <taxon>Fusobacteriia</taxon>
        <taxon>Fusobacteriales</taxon>
        <taxon>Fusobacteriaceae</taxon>
        <taxon>Fusobacterium</taxon>
    </lineage>
</organism>
<dbReference type="Pfam" id="PF09858">
    <property type="entry name" value="DUF2085"/>
    <property type="match status" value="1"/>
</dbReference>
<keyword evidence="1" id="KW-0472">Membrane</keyword>
<accession>A0AAX1TSI1</accession>
<keyword evidence="1" id="KW-0812">Transmembrane</keyword>
<dbReference type="KEGG" id="ful:C4N20_03045"/>
<reference evidence="2 3" key="1">
    <citation type="submission" date="2018-06" db="EMBL/GenBank/DDBJ databases">
        <authorList>
            <consortium name="Pathogen Informatics"/>
            <person name="Doyle S."/>
        </authorList>
    </citation>
    <scope>NUCLEOTIDE SEQUENCE [LARGE SCALE GENOMIC DNA]</scope>
    <source>
        <strain evidence="2 3">NCTC12112</strain>
    </source>
</reference>
<protein>
    <submittedName>
        <fullName evidence="2">Predicted membrane protein</fullName>
    </submittedName>
</protein>
<dbReference type="Proteomes" id="UP000249008">
    <property type="component" value="Chromosome 1"/>
</dbReference>
<dbReference type="RefSeq" id="WP_005980992.1">
    <property type="nucleotide sequence ID" value="NZ_BAABXY010000001.1"/>
</dbReference>
<dbReference type="AlphaFoldDB" id="A0AAX1TSI1"/>
<name>A0AAX1TSI1_9FUSO</name>
<evidence type="ECO:0000256" key="1">
    <source>
        <dbReference type="SAM" id="Phobius"/>
    </source>
</evidence>
<proteinExistence type="predicted"/>
<sequence length="123" mass="14075">MHKAGKFLKILFMCHSRPERSFYFKGEQFPICARCTGILLGWVLGIIYGILSEVPQGYITISILLPLIADGVIQSLGIKESNNIRRIITGILFGMGTIFIFIYFHRTMVKLAIIFLKKYIFIQ</sequence>
<evidence type="ECO:0000313" key="2">
    <source>
        <dbReference type="EMBL" id="SQJ10860.1"/>
    </source>
</evidence>
<feature type="transmembrane region" description="Helical" evidence="1">
    <location>
        <begin position="57"/>
        <end position="78"/>
    </location>
</feature>
<feature type="transmembrane region" description="Helical" evidence="1">
    <location>
        <begin position="31"/>
        <end position="51"/>
    </location>
</feature>
<dbReference type="GeneID" id="78453772"/>
<feature type="transmembrane region" description="Helical" evidence="1">
    <location>
        <begin position="87"/>
        <end position="105"/>
    </location>
</feature>
<keyword evidence="1" id="KW-1133">Transmembrane helix</keyword>